<evidence type="ECO:0000313" key="2">
    <source>
        <dbReference type="EMBL" id="CDI54023.1"/>
    </source>
</evidence>
<sequence length="55" mass="6068">MENRGNKGVAGSAMAVVSRDRRGAQTQLATDQSNKNRRANRSEEKPSKLKDLLPE</sequence>
<dbReference type="AlphaFoldDB" id="A0A077R547"/>
<feature type="compositionally biased region" description="Polar residues" evidence="1">
    <location>
        <begin position="24"/>
        <end position="33"/>
    </location>
</feature>
<organism evidence="2">
    <name type="scientific">Melanopsichium pennsylvanicum 4</name>
    <dbReference type="NCBI Taxonomy" id="1398559"/>
    <lineage>
        <taxon>Eukaryota</taxon>
        <taxon>Fungi</taxon>
        <taxon>Dikarya</taxon>
        <taxon>Basidiomycota</taxon>
        <taxon>Ustilaginomycotina</taxon>
        <taxon>Ustilaginomycetes</taxon>
        <taxon>Ustilaginales</taxon>
        <taxon>Ustilaginaceae</taxon>
        <taxon>Melanopsichium</taxon>
    </lineage>
</organism>
<dbReference type="EMBL" id="HG529599">
    <property type="protein sequence ID" value="CDI54023.1"/>
    <property type="molecule type" value="Genomic_DNA"/>
</dbReference>
<feature type="region of interest" description="Disordered" evidence="1">
    <location>
        <begin position="1"/>
        <end position="55"/>
    </location>
</feature>
<protein>
    <submittedName>
        <fullName evidence="2">Uncharacterized protein</fullName>
    </submittedName>
</protein>
<evidence type="ECO:0000256" key="1">
    <source>
        <dbReference type="SAM" id="MobiDB-lite"/>
    </source>
</evidence>
<reference evidence="2" key="1">
    <citation type="journal article" date="2014" name="Genome Biol. Evol.">
        <title>Gene Loss Rather Than Gene Gain Is Associated with a Host Jump from Monocots to Dicots in the Smut Fungus Melanopsichium pennsylvanicum.</title>
        <authorList>
            <person name="Sharma R."/>
            <person name="Mishra B."/>
            <person name="Runge F."/>
            <person name="Thines M."/>
        </authorList>
    </citation>
    <scope>NUCLEOTIDE SEQUENCE</scope>
    <source>
        <strain evidence="2">4</strain>
    </source>
</reference>
<feature type="compositionally biased region" description="Basic and acidic residues" evidence="1">
    <location>
        <begin position="40"/>
        <end position="55"/>
    </location>
</feature>
<proteinExistence type="predicted"/>
<accession>A0A077R547</accession>
<name>A0A077R547_9BASI</name>